<dbReference type="PANTHER" id="PTHR10885">
    <property type="entry name" value="ISOPENTENYL-DIPHOSPHATE DELTA-ISOMERASE"/>
    <property type="match status" value="1"/>
</dbReference>
<name>A0A1W2CMG4_9FLAO</name>
<keyword evidence="4" id="KW-1185">Reference proteome</keyword>
<gene>
    <name evidence="3" type="ORF">SAMN05660703_3024</name>
</gene>
<keyword evidence="1" id="KW-0378">Hydrolase</keyword>
<dbReference type="SUPFAM" id="SSF55811">
    <property type="entry name" value="Nudix"/>
    <property type="match status" value="1"/>
</dbReference>
<dbReference type="InterPro" id="IPR015797">
    <property type="entry name" value="NUDIX_hydrolase-like_dom_sf"/>
</dbReference>
<proteinExistence type="predicted"/>
<protein>
    <submittedName>
        <fullName evidence="3">NUDIX domain-containing protein</fullName>
    </submittedName>
</protein>
<dbReference type="Proteomes" id="UP000192360">
    <property type="component" value="Unassembled WGS sequence"/>
</dbReference>
<sequence>MEELIDVLDDHGNKTGETVLKSIAHKQGIFHQTVHIWFYTKNHQILLQQRGKEKDTFPLLFDVSVAGHISAGESIEDAAIREIKEEIGITIAKDQLKKIGVFKSVQKHSATLIDCEFHHTFISELKVPLNKLTKQDSEVADLKLTSLLKFSEETWGLANLKKYVPHSTEYYKTIIKAIKKELQVF</sequence>
<evidence type="ECO:0000256" key="1">
    <source>
        <dbReference type="ARBA" id="ARBA00022801"/>
    </source>
</evidence>
<evidence type="ECO:0000313" key="4">
    <source>
        <dbReference type="Proteomes" id="UP000192360"/>
    </source>
</evidence>
<dbReference type="InterPro" id="IPR000086">
    <property type="entry name" value="NUDIX_hydrolase_dom"/>
</dbReference>
<dbReference type="GO" id="GO:0016787">
    <property type="term" value="F:hydrolase activity"/>
    <property type="evidence" value="ECO:0007669"/>
    <property type="project" value="UniProtKB-KW"/>
</dbReference>
<dbReference type="PROSITE" id="PS00893">
    <property type="entry name" value="NUDIX_BOX"/>
    <property type="match status" value="1"/>
</dbReference>
<dbReference type="PANTHER" id="PTHR10885:SF0">
    <property type="entry name" value="ISOPENTENYL-DIPHOSPHATE DELTA-ISOMERASE"/>
    <property type="match status" value="1"/>
</dbReference>
<evidence type="ECO:0000313" key="3">
    <source>
        <dbReference type="EMBL" id="SMC85818.1"/>
    </source>
</evidence>
<dbReference type="CDD" id="cd04692">
    <property type="entry name" value="NUDIX_Hydrolase"/>
    <property type="match status" value="1"/>
</dbReference>
<dbReference type="STRING" id="504486.SAMN05660703_3024"/>
<organism evidence="3 4">
    <name type="scientific">Cellulophaga tyrosinoxydans</name>
    <dbReference type="NCBI Taxonomy" id="504486"/>
    <lineage>
        <taxon>Bacteria</taxon>
        <taxon>Pseudomonadati</taxon>
        <taxon>Bacteroidota</taxon>
        <taxon>Flavobacteriia</taxon>
        <taxon>Flavobacteriales</taxon>
        <taxon>Flavobacteriaceae</taxon>
        <taxon>Cellulophaga</taxon>
    </lineage>
</organism>
<evidence type="ECO:0000259" key="2">
    <source>
        <dbReference type="PROSITE" id="PS51462"/>
    </source>
</evidence>
<reference evidence="3 4" key="1">
    <citation type="submission" date="2017-04" db="EMBL/GenBank/DDBJ databases">
        <authorList>
            <person name="Afonso C.L."/>
            <person name="Miller P.J."/>
            <person name="Scott M.A."/>
            <person name="Spackman E."/>
            <person name="Goraichik I."/>
            <person name="Dimitrov K.M."/>
            <person name="Suarez D.L."/>
            <person name="Swayne D.E."/>
        </authorList>
    </citation>
    <scope>NUCLEOTIDE SEQUENCE [LARGE SCALE GENOMIC DNA]</scope>
    <source>
        <strain evidence="3 4">DSM 21164</strain>
    </source>
</reference>
<dbReference type="EMBL" id="FWXO01000007">
    <property type="protein sequence ID" value="SMC85818.1"/>
    <property type="molecule type" value="Genomic_DNA"/>
</dbReference>
<accession>A0A1W2CMG4</accession>
<dbReference type="PROSITE" id="PS51462">
    <property type="entry name" value="NUDIX"/>
    <property type="match status" value="1"/>
</dbReference>
<dbReference type="Gene3D" id="3.90.79.10">
    <property type="entry name" value="Nucleoside Triphosphate Pyrophosphohydrolase"/>
    <property type="match status" value="1"/>
</dbReference>
<dbReference type="InterPro" id="IPR020084">
    <property type="entry name" value="NUDIX_hydrolase_CS"/>
</dbReference>
<dbReference type="RefSeq" id="WP_084062994.1">
    <property type="nucleotide sequence ID" value="NZ_FWXO01000007.1"/>
</dbReference>
<dbReference type="OrthoDB" id="9786032at2"/>
<dbReference type="Pfam" id="PF00293">
    <property type="entry name" value="NUDIX"/>
    <property type="match status" value="1"/>
</dbReference>
<feature type="domain" description="Nudix hydrolase" evidence="2">
    <location>
        <begin position="29"/>
        <end position="173"/>
    </location>
</feature>
<dbReference type="AlphaFoldDB" id="A0A1W2CMG4"/>